<dbReference type="InterPro" id="IPR011765">
    <property type="entry name" value="Pept_M16_N"/>
</dbReference>
<organism evidence="11 12">
    <name type="scientific">Microdochium trichocladiopsis</name>
    <dbReference type="NCBI Taxonomy" id="1682393"/>
    <lineage>
        <taxon>Eukaryota</taxon>
        <taxon>Fungi</taxon>
        <taxon>Dikarya</taxon>
        <taxon>Ascomycota</taxon>
        <taxon>Pezizomycotina</taxon>
        <taxon>Sordariomycetes</taxon>
        <taxon>Xylariomycetidae</taxon>
        <taxon>Xylariales</taxon>
        <taxon>Microdochiaceae</taxon>
        <taxon>Microdochium</taxon>
    </lineage>
</organism>
<gene>
    <name evidence="11" type="ORF">B0I36DRAFT_256884</name>
</gene>
<dbReference type="RefSeq" id="XP_046004409.1">
    <property type="nucleotide sequence ID" value="XM_046150978.1"/>
</dbReference>
<feature type="domain" description="Coenzyme PQQ synthesis protein F-like C-terminal lobe" evidence="10">
    <location>
        <begin position="793"/>
        <end position="878"/>
    </location>
</feature>
<dbReference type="InterPro" id="IPR011249">
    <property type="entry name" value="Metalloenz_LuxS/M16"/>
</dbReference>
<dbReference type="InterPro" id="IPR007863">
    <property type="entry name" value="Peptidase_M16_C"/>
</dbReference>
<feature type="domain" description="Peptidase M16 C-terminal" evidence="8">
    <location>
        <begin position="212"/>
        <end position="392"/>
    </location>
</feature>
<keyword evidence="6" id="KW-0482">Metalloprotease</keyword>
<comment type="caution">
    <text evidence="11">The sequence shown here is derived from an EMBL/GenBank/DDBJ whole genome shotgun (WGS) entry which is preliminary data.</text>
</comment>
<evidence type="ECO:0000259" key="7">
    <source>
        <dbReference type="Pfam" id="PF00675"/>
    </source>
</evidence>
<keyword evidence="4" id="KW-0378">Hydrolase</keyword>
<dbReference type="Pfam" id="PF00675">
    <property type="entry name" value="Peptidase_M16"/>
    <property type="match status" value="1"/>
</dbReference>
<keyword evidence="12" id="KW-1185">Reference proteome</keyword>
<keyword evidence="3" id="KW-0479">Metal-binding</keyword>
<dbReference type="GO" id="GO:0004222">
    <property type="term" value="F:metalloendopeptidase activity"/>
    <property type="evidence" value="ECO:0007669"/>
    <property type="project" value="TreeGrafter"/>
</dbReference>
<dbReference type="AlphaFoldDB" id="A0A9P9BKV0"/>
<dbReference type="Pfam" id="PF22456">
    <property type="entry name" value="PqqF-like_C_4"/>
    <property type="match status" value="1"/>
</dbReference>
<dbReference type="PANTHER" id="PTHR43690:SF18">
    <property type="entry name" value="INSULIN-DEGRADING ENZYME-RELATED"/>
    <property type="match status" value="1"/>
</dbReference>
<dbReference type="Proteomes" id="UP000756346">
    <property type="component" value="Unassembled WGS sequence"/>
</dbReference>
<accession>A0A9P9BKV0</accession>
<comment type="similarity">
    <text evidence="1">Belongs to the peptidase M16 family.</text>
</comment>
<evidence type="ECO:0000256" key="5">
    <source>
        <dbReference type="ARBA" id="ARBA00022833"/>
    </source>
</evidence>
<keyword evidence="5" id="KW-0862">Zinc</keyword>
<dbReference type="InterPro" id="IPR050626">
    <property type="entry name" value="Peptidase_M16"/>
</dbReference>
<dbReference type="Gene3D" id="3.30.830.10">
    <property type="entry name" value="Metalloenzyme, LuxS/M16 peptidase-like"/>
    <property type="match status" value="4"/>
</dbReference>
<dbReference type="GeneID" id="70180524"/>
<evidence type="ECO:0000313" key="11">
    <source>
        <dbReference type="EMBL" id="KAH7012033.1"/>
    </source>
</evidence>
<proteinExistence type="inferred from homology"/>
<dbReference type="FunFam" id="3.30.830.10:FF:000004">
    <property type="entry name" value="Putative insulin-degrading enzyme"/>
    <property type="match status" value="1"/>
</dbReference>
<dbReference type="GO" id="GO:0046872">
    <property type="term" value="F:metal ion binding"/>
    <property type="evidence" value="ECO:0007669"/>
    <property type="project" value="UniProtKB-KW"/>
</dbReference>
<keyword evidence="2" id="KW-0645">Protease</keyword>
<dbReference type="InterPro" id="IPR032632">
    <property type="entry name" value="Peptidase_M16_M"/>
</dbReference>
<feature type="domain" description="Peptidase M16 N-terminal" evidence="7">
    <location>
        <begin position="38"/>
        <end position="181"/>
    </location>
</feature>
<evidence type="ECO:0000256" key="6">
    <source>
        <dbReference type="ARBA" id="ARBA00023049"/>
    </source>
</evidence>
<dbReference type="PANTHER" id="PTHR43690">
    <property type="entry name" value="NARDILYSIN"/>
    <property type="match status" value="1"/>
</dbReference>
<dbReference type="FunFam" id="3.30.830.10:FF:000005">
    <property type="entry name" value="nardilysin isoform X1"/>
    <property type="match status" value="1"/>
</dbReference>
<evidence type="ECO:0000256" key="2">
    <source>
        <dbReference type="ARBA" id="ARBA00022670"/>
    </source>
</evidence>
<feature type="domain" description="Peptidase M16 middle/third" evidence="9">
    <location>
        <begin position="398"/>
        <end position="687"/>
    </location>
</feature>
<dbReference type="GO" id="GO:0005739">
    <property type="term" value="C:mitochondrion"/>
    <property type="evidence" value="ECO:0007669"/>
    <property type="project" value="TreeGrafter"/>
</dbReference>
<dbReference type="EMBL" id="JAGTJQ010000015">
    <property type="protein sequence ID" value="KAH7012033.1"/>
    <property type="molecule type" value="Genomic_DNA"/>
</dbReference>
<dbReference type="GO" id="GO:0005829">
    <property type="term" value="C:cytosol"/>
    <property type="evidence" value="ECO:0007669"/>
    <property type="project" value="TreeGrafter"/>
</dbReference>
<dbReference type="InterPro" id="IPR054734">
    <property type="entry name" value="PqqF-like_C_4"/>
</dbReference>
<sequence length="1016" mass="114975">MRQQRQCQVERVTDQLETPSVDNRGYRVIRLPNQLEALLVHDADTDKASAALDVNVGSFSDESDMPGMAHAVEHFVLMGTKKSPENEYNEYLSLHSGSSNAQTHACSTNYYFDVAAKPSNNKKPTRSNPSPLFGALDRFAQFFIAPLFEPTTLDRELRVMDSEDKGYKQRDDCRLSQLHKSLSNPNHPYSYLPTGNLETLKILPESKGVDVRAKLMKFHETHYSANRMMLCVLGREPLDVLEKWVAELFAEVPNKDLPKKAWEAELPWTQDRLCKQVYAKPIMNIYGLQLCFPFLDEEALFESQPGRYISYLVGHLGPGSIMSYIKVKGWANTLAAGTHQICPGTRGQFFFYVELTEKGLVHHKEIVRVFFQYVAILREGPPDERIFNELKEMADRGFKFMPKTSASEFTSKISAVMQKPIPREWLLSGQYRLRKFDDKLIKQGLDLLRPDNFFMTLASSEFPGDWDKKEKWYGTKYKIEDIPEDFIFELTRIANGNAKDRLATLHLPGKNQYMPTALEAEKQEVKQLAILLQLLRKCTIPRKLYMKDDTFWGPKANVKVSLSTPLVLASAGNFVKARLFTGLVTDAVEDYAYGAGPAGLSYVVSVDSRGMFVEVSGYKDKLPVLLEKILVTMRDLEIRDDRFEIARERANRSLQDSELLQPYKQVKLYVGCLTLQHLYGVEELVQAASNVTADGVRRFHTEVMSQLHIKTLVRGNLTKQDARELTEMTELTLKSSVLPKEEWPIARSRIIPPGSNFVFSKTLKNPESVHHCIGCFLQIDPKGDPGTRAKTQLLGQILHEPALQQLKTREQLGYTILADVCTVGSMYGYGITIESAEKPEYLSAQVDLFLAAQGTALEEMSEADFESHKRSIANACRDGFGKLDGDSSSIITLIQCKIAHDDEATVSRLTKDDMIGFYSKFIAPKSPERAKLAIHLIAQGSSGDTTPGHVPVEREEVLAPSHRKELVYITSIQDFTAGLEVRANDRPTQQLSDFEGRGKKLWLDFIRTVKMCFHRR</sequence>
<dbReference type="Pfam" id="PF16187">
    <property type="entry name" value="Peptidase_M16_M"/>
    <property type="match status" value="1"/>
</dbReference>
<reference evidence="11" key="1">
    <citation type="journal article" date="2021" name="Nat. Commun.">
        <title>Genetic determinants of endophytism in the Arabidopsis root mycobiome.</title>
        <authorList>
            <person name="Mesny F."/>
            <person name="Miyauchi S."/>
            <person name="Thiergart T."/>
            <person name="Pickel B."/>
            <person name="Atanasova L."/>
            <person name="Karlsson M."/>
            <person name="Huettel B."/>
            <person name="Barry K.W."/>
            <person name="Haridas S."/>
            <person name="Chen C."/>
            <person name="Bauer D."/>
            <person name="Andreopoulos W."/>
            <person name="Pangilinan J."/>
            <person name="LaButti K."/>
            <person name="Riley R."/>
            <person name="Lipzen A."/>
            <person name="Clum A."/>
            <person name="Drula E."/>
            <person name="Henrissat B."/>
            <person name="Kohler A."/>
            <person name="Grigoriev I.V."/>
            <person name="Martin F.M."/>
            <person name="Hacquard S."/>
        </authorList>
    </citation>
    <scope>NUCLEOTIDE SEQUENCE</scope>
    <source>
        <strain evidence="11">MPI-CAGE-CH-0230</strain>
    </source>
</reference>
<evidence type="ECO:0000259" key="8">
    <source>
        <dbReference type="Pfam" id="PF05193"/>
    </source>
</evidence>
<name>A0A9P9BKV0_9PEZI</name>
<evidence type="ECO:0000256" key="3">
    <source>
        <dbReference type="ARBA" id="ARBA00022723"/>
    </source>
</evidence>
<evidence type="ECO:0000256" key="1">
    <source>
        <dbReference type="ARBA" id="ARBA00007261"/>
    </source>
</evidence>
<dbReference type="GO" id="GO:0043171">
    <property type="term" value="P:peptide catabolic process"/>
    <property type="evidence" value="ECO:0007669"/>
    <property type="project" value="TreeGrafter"/>
</dbReference>
<dbReference type="OrthoDB" id="952271at2759"/>
<evidence type="ECO:0000256" key="4">
    <source>
        <dbReference type="ARBA" id="ARBA00022801"/>
    </source>
</evidence>
<evidence type="ECO:0000259" key="9">
    <source>
        <dbReference type="Pfam" id="PF16187"/>
    </source>
</evidence>
<dbReference type="Pfam" id="PF05193">
    <property type="entry name" value="Peptidase_M16_C"/>
    <property type="match status" value="1"/>
</dbReference>
<evidence type="ECO:0000313" key="12">
    <source>
        <dbReference type="Proteomes" id="UP000756346"/>
    </source>
</evidence>
<dbReference type="SUPFAM" id="SSF63411">
    <property type="entry name" value="LuxS/MPP-like metallohydrolase"/>
    <property type="match status" value="4"/>
</dbReference>
<dbReference type="GO" id="GO:0051603">
    <property type="term" value="P:proteolysis involved in protein catabolic process"/>
    <property type="evidence" value="ECO:0007669"/>
    <property type="project" value="TreeGrafter"/>
</dbReference>
<evidence type="ECO:0000259" key="10">
    <source>
        <dbReference type="Pfam" id="PF22456"/>
    </source>
</evidence>
<protein>
    <submittedName>
        <fullName evidence="11">Peptidase M16 inactive domain-containing protein</fullName>
    </submittedName>
</protein>